<name>A0A194X4A8_MOLSC</name>
<evidence type="ECO:0000256" key="6">
    <source>
        <dbReference type="ARBA" id="ARBA00023136"/>
    </source>
</evidence>
<evidence type="ECO:0000256" key="5">
    <source>
        <dbReference type="ARBA" id="ARBA00023128"/>
    </source>
</evidence>
<dbReference type="KEGG" id="psco:LY89DRAFT_118732"/>
<keyword evidence="3" id="KW-0999">Mitochondrion inner membrane</keyword>
<dbReference type="Proteomes" id="UP000070700">
    <property type="component" value="Unassembled WGS sequence"/>
</dbReference>
<dbReference type="GO" id="GO:0043022">
    <property type="term" value="F:ribosome binding"/>
    <property type="evidence" value="ECO:0007669"/>
    <property type="project" value="InterPro"/>
</dbReference>
<dbReference type="GO" id="GO:0005743">
    <property type="term" value="C:mitochondrial inner membrane"/>
    <property type="evidence" value="ECO:0007669"/>
    <property type="project" value="UniProtKB-SubCell"/>
</dbReference>
<accession>A0A194X4A8</accession>
<evidence type="ECO:0000256" key="2">
    <source>
        <dbReference type="ARBA" id="ARBA00022692"/>
    </source>
</evidence>
<dbReference type="GO" id="GO:0030003">
    <property type="term" value="P:intracellular monoatomic cation homeostasis"/>
    <property type="evidence" value="ECO:0007669"/>
    <property type="project" value="TreeGrafter"/>
</dbReference>
<dbReference type="PROSITE" id="PS51758">
    <property type="entry name" value="LETM1_RBD"/>
    <property type="match status" value="1"/>
</dbReference>
<evidence type="ECO:0000256" key="3">
    <source>
        <dbReference type="ARBA" id="ARBA00022792"/>
    </source>
</evidence>
<keyword evidence="11" id="KW-1185">Reference proteome</keyword>
<dbReference type="EMBL" id="KQ947419">
    <property type="protein sequence ID" value="KUJ14662.1"/>
    <property type="molecule type" value="Genomic_DNA"/>
</dbReference>
<dbReference type="InterPro" id="IPR033122">
    <property type="entry name" value="LETM1-like_RBD"/>
</dbReference>
<feature type="domain" description="Letm1 RBD" evidence="9">
    <location>
        <begin position="148"/>
        <end position="328"/>
    </location>
</feature>
<dbReference type="STRING" id="149040.A0A194X4A8"/>
<sequence>MNTITLRGLRAAAHFSHRPIKSSKYTLKPSLALLQLRHASSASTLALKPIPPSPHKPSDINGPLTTLPPLLDLPTRAHGQGLPSYLFALGKSYVKFYKTGVWSIWTNYQLSRAIKTRLSSSNTSLKEAVQNWSITRSEFQLLYRNKHDIKRVPAFALVLMICGEFTPLIVIAFSAVVPWTCRIPKQIDSDRRKLEERRSESFRELTSLPPPSRLGVGAAAVEKLDKWELRHINSSLGLSSKLWEWVFGPPEVLLKRKARQRMGYLDMDDTLIKRAGGVGGLSEEEVRMACVERGINVMGPSKESLKRTLDAWMKCREKVGMETLLLTR</sequence>
<evidence type="ECO:0000313" key="11">
    <source>
        <dbReference type="Proteomes" id="UP000070700"/>
    </source>
</evidence>
<dbReference type="GeneID" id="28814849"/>
<evidence type="ECO:0000256" key="1">
    <source>
        <dbReference type="ARBA" id="ARBA00004434"/>
    </source>
</evidence>
<dbReference type="RefSeq" id="XP_018069017.1">
    <property type="nucleotide sequence ID" value="XM_018205123.1"/>
</dbReference>
<dbReference type="PANTHER" id="PTHR14009:SF6">
    <property type="entry name" value="LETM1 RBD DOMAIN-CONTAINING PROTEIN"/>
    <property type="match status" value="1"/>
</dbReference>
<dbReference type="InterPro" id="IPR044202">
    <property type="entry name" value="LETM1/MDM38-like"/>
</dbReference>
<keyword evidence="5 7" id="KW-0496">Mitochondrion</keyword>
<protein>
    <recommendedName>
        <fullName evidence="9">Letm1 RBD domain-containing protein</fullName>
    </recommendedName>
</protein>
<dbReference type="Pfam" id="PF07766">
    <property type="entry name" value="LETM1_RBD"/>
    <property type="match status" value="1"/>
</dbReference>
<keyword evidence="4 8" id="KW-1133">Transmembrane helix</keyword>
<reference evidence="10 11" key="1">
    <citation type="submission" date="2015-10" db="EMBL/GenBank/DDBJ databases">
        <title>Full genome of DAOMC 229536 Phialocephala scopiformis, a fungal endophyte of spruce producing the potent anti-insectan compound rugulosin.</title>
        <authorList>
            <consortium name="DOE Joint Genome Institute"/>
            <person name="Walker A.K."/>
            <person name="Frasz S.L."/>
            <person name="Seifert K.A."/>
            <person name="Miller J.D."/>
            <person name="Mondo S.J."/>
            <person name="Labutti K."/>
            <person name="Lipzen A."/>
            <person name="Dockter R."/>
            <person name="Kennedy M."/>
            <person name="Grigoriev I.V."/>
            <person name="Spatafora J.W."/>
        </authorList>
    </citation>
    <scope>NUCLEOTIDE SEQUENCE [LARGE SCALE GENOMIC DNA]</scope>
    <source>
        <strain evidence="10 11">CBS 120377</strain>
    </source>
</reference>
<proteinExistence type="predicted"/>
<dbReference type="InParanoid" id="A0A194X4A8"/>
<evidence type="ECO:0000256" key="4">
    <source>
        <dbReference type="ARBA" id="ARBA00022989"/>
    </source>
</evidence>
<keyword evidence="2 8" id="KW-0812">Transmembrane</keyword>
<feature type="transmembrane region" description="Helical" evidence="8">
    <location>
        <begin position="154"/>
        <end position="179"/>
    </location>
</feature>
<keyword evidence="6 8" id="KW-0472">Membrane</keyword>
<gene>
    <name evidence="10" type="ORF">LY89DRAFT_118732</name>
</gene>
<evidence type="ECO:0000256" key="8">
    <source>
        <dbReference type="SAM" id="Phobius"/>
    </source>
</evidence>
<dbReference type="OrthoDB" id="73691at2759"/>
<dbReference type="PANTHER" id="PTHR14009">
    <property type="entry name" value="LEUCINE ZIPPER-EF-HAND CONTAINING TRANSMEMBRANE PROTEIN"/>
    <property type="match status" value="1"/>
</dbReference>
<dbReference type="AlphaFoldDB" id="A0A194X4A8"/>
<evidence type="ECO:0000313" key="10">
    <source>
        <dbReference type="EMBL" id="KUJ14662.1"/>
    </source>
</evidence>
<comment type="subcellular location">
    <subcellularLocation>
        <location evidence="1">Mitochondrion inner membrane</location>
        <topology evidence="1">Single-pass membrane protein</topology>
    </subcellularLocation>
</comment>
<evidence type="ECO:0000256" key="7">
    <source>
        <dbReference type="PROSITE-ProRule" id="PRU01094"/>
    </source>
</evidence>
<evidence type="ECO:0000259" key="9">
    <source>
        <dbReference type="PROSITE" id="PS51758"/>
    </source>
</evidence>
<organism evidence="10 11">
    <name type="scientific">Mollisia scopiformis</name>
    <name type="common">Conifer needle endophyte fungus</name>
    <name type="synonym">Phialocephala scopiformis</name>
    <dbReference type="NCBI Taxonomy" id="149040"/>
    <lineage>
        <taxon>Eukaryota</taxon>
        <taxon>Fungi</taxon>
        <taxon>Dikarya</taxon>
        <taxon>Ascomycota</taxon>
        <taxon>Pezizomycotina</taxon>
        <taxon>Leotiomycetes</taxon>
        <taxon>Helotiales</taxon>
        <taxon>Mollisiaceae</taxon>
        <taxon>Mollisia</taxon>
    </lineage>
</organism>